<dbReference type="SUPFAM" id="SSF55961">
    <property type="entry name" value="Bet v1-like"/>
    <property type="match status" value="1"/>
</dbReference>
<dbReference type="Proteomes" id="UP000188235">
    <property type="component" value="Chromosome"/>
</dbReference>
<gene>
    <name evidence="3" type="ORF">BW733_11545</name>
</gene>
<evidence type="ECO:0000313" key="3">
    <source>
        <dbReference type="EMBL" id="AQP51365.1"/>
    </source>
</evidence>
<dbReference type="Gene3D" id="3.30.530.20">
    <property type="match status" value="1"/>
</dbReference>
<evidence type="ECO:0000259" key="2">
    <source>
        <dbReference type="Pfam" id="PF08327"/>
    </source>
</evidence>
<evidence type="ECO:0000256" key="1">
    <source>
        <dbReference type="ARBA" id="ARBA00006817"/>
    </source>
</evidence>
<keyword evidence="4" id="KW-1185">Reference proteome</keyword>
<dbReference type="Pfam" id="PF08327">
    <property type="entry name" value="AHSA1"/>
    <property type="match status" value="1"/>
</dbReference>
<protein>
    <recommendedName>
        <fullName evidence="2">Activator of Hsp90 ATPase homologue 1/2-like C-terminal domain-containing protein</fullName>
    </recommendedName>
</protein>
<name>A0A1Q2CZ51_9ACTN</name>
<comment type="similarity">
    <text evidence="1">Belongs to the AHA1 family.</text>
</comment>
<dbReference type="EMBL" id="CP019607">
    <property type="protein sequence ID" value="AQP51365.1"/>
    <property type="molecule type" value="Genomic_DNA"/>
</dbReference>
<dbReference type="InterPro" id="IPR023393">
    <property type="entry name" value="START-like_dom_sf"/>
</dbReference>
<accession>A0A1Q2CZ51</accession>
<feature type="domain" description="Activator of Hsp90 ATPase homologue 1/2-like C-terminal" evidence="2">
    <location>
        <begin position="24"/>
        <end position="134"/>
    </location>
</feature>
<dbReference type="OrthoDB" id="8117292at2"/>
<dbReference type="KEGG" id="tfa:BW733_11545"/>
<organism evidence="3 4">
    <name type="scientific">Tessaracoccus flavescens</name>
    <dbReference type="NCBI Taxonomy" id="399497"/>
    <lineage>
        <taxon>Bacteria</taxon>
        <taxon>Bacillati</taxon>
        <taxon>Actinomycetota</taxon>
        <taxon>Actinomycetes</taxon>
        <taxon>Propionibacteriales</taxon>
        <taxon>Propionibacteriaceae</taxon>
        <taxon>Tessaracoccus</taxon>
    </lineage>
</organism>
<dbReference type="STRING" id="399497.BW733_11545"/>
<evidence type="ECO:0000313" key="4">
    <source>
        <dbReference type="Proteomes" id="UP000188235"/>
    </source>
</evidence>
<dbReference type="AlphaFoldDB" id="A0A1Q2CZ51"/>
<reference evidence="3 4" key="1">
    <citation type="journal article" date="2008" name="Int. J. Syst. Evol. Microbiol.">
        <title>Tessaracoccus flavescens sp. nov., isolated from marine sediment.</title>
        <authorList>
            <person name="Lee D.W."/>
            <person name="Lee S.D."/>
        </authorList>
    </citation>
    <scope>NUCLEOTIDE SEQUENCE [LARGE SCALE GENOMIC DNA]</scope>
    <source>
        <strain evidence="3 4">SST-39T</strain>
    </source>
</reference>
<sequence>MIRHTTGRLRGDNEIAVARTFRGTADDVWQSFTDPTRLSRWYGTYTGDCADGRVTVVMTAEEGHEGTPFHIVRCERPHVLEARAEEAGVEWRLTLEVTEHDGISTLTLVQAFDSPDEVGSVGPGWEYYLDRLVAAETGQDVEAISWDEYYPVQQAYYTQLATQMRF</sequence>
<dbReference type="InterPro" id="IPR013538">
    <property type="entry name" value="ASHA1/2-like_C"/>
</dbReference>
<proteinExistence type="inferred from homology"/>